<evidence type="ECO:0000259" key="9">
    <source>
        <dbReference type="PROSITE" id="PS50071"/>
    </source>
</evidence>
<dbReference type="OrthoDB" id="6159439at2759"/>
<dbReference type="GO" id="GO:0000978">
    <property type="term" value="F:RNA polymerase II cis-regulatory region sequence-specific DNA binding"/>
    <property type="evidence" value="ECO:0007669"/>
    <property type="project" value="TreeGrafter"/>
</dbReference>
<evidence type="ECO:0000256" key="4">
    <source>
        <dbReference type="ARBA" id="ARBA00023125"/>
    </source>
</evidence>
<dbReference type="SMART" id="SM00389">
    <property type="entry name" value="HOX"/>
    <property type="match status" value="1"/>
</dbReference>
<dbReference type="PANTHER" id="PTHR45882">
    <property type="entry name" value="PITUITARY HOMEOBOX HOMOLOG PTX1"/>
    <property type="match status" value="1"/>
</dbReference>
<evidence type="ECO:0000313" key="11">
    <source>
        <dbReference type="Proteomes" id="UP000614601"/>
    </source>
</evidence>
<evidence type="ECO:0000256" key="7">
    <source>
        <dbReference type="PROSITE-ProRule" id="PRU00108"/>
    </source>
</evidence>
<dbReference type="Gene3D" id="1.10.10.60">
    <property type="entry name" value="Homeodomain-like"/>
    <property type="match status" value="1"/>
</dbReference>
<dbReference type="GO" id="GO:0005634">
    <property type="term" value="C:nucleus"/>
    <property type="evidence" value="ECO:0007669"/>
    <property type="project" value="UniProtKB-SubCell"/>
</dbReference>
<dbReference type="EMBL" id="CAJFCW020000004">
    <property type="protein sequence ID" value="CAG9112390.1"/>
    <property type="molecule type" value="Genomic_DNA"/>
</dbReference>
<dbReference type="PANTHER" id="PTHR45882:SF3">
    <property type="entry name" value="PITUITARY HOMEOBOX HOMOLOG PTX1"/>
    <property type="match status" value="1"/>
</dbReference>
<organism evidence="10 11">
    <name type="scientific">Bursaphelenchus okinawaensis</name>
    <dbReference type="NCBI Taxonomy" id="465554"/>
    <lineage>
        <taxon>Eukaryota</taxon>
        <taxon>Metazoa</taxon>
        <taxon>Ecdysozoa</taxon>
        <taxon>Nematoda</taxon>
        <taxon>Chromadorea</taxon>
        <taxon>Rhabditida</taxon>
        <taxon>Tylenchina</taxon>
        <taxon>Tylenchomorpha</taxon>
        <taxon>Aphelenchoidea</taxon>
        <taxon>Aphelenchoididae</taxon>
        <taxon>Bursaphelenchus</taxon>
    </lineage>
</organism>
<dbReference type="AlphaFoldDB" id="A0A811KUU4"/>
<dbReference type="CDD" id="cd00086">
    <property type="entry name" value="homeodomain"/>
    <property type="match status" value="1"/>
</dbReference>
<dbReference type="Proteomes" id="UP000783686">
    <property type="component" value="Unassembled WGS sequence"/>
</dbReference>
<dbReference type="GO" id="GO:0030182">
    <property type="term" value="P:neuron differentiation"/>
    <property type="evidence" value="ECO:0007669"/>
    <property type="project" value="UniProtKB-ARBA"/>
</dbReference>
<dbReference type="Proteomes" id="UP000614601">
    <property type="component" value="Unassembled WGS sequence"/>
</dbReference>
<dbReference type="InterPro" id="IPR009057">
    <property type="entry name" value="Homeodomain-like_sf"/>
</dbReference>
<evidence type="ECO:0000256" key="6">
    <source>
        <dbReference type="ARBA" id="ARBA00023242"/>
    </source>
</evidence>
<keyword evidence="4 7" id="KW-0238">DNA-binding</keyword>
<dbReference type="SUPFAM" id="SSF46689">
    <property type="entry name" value="Homeodomain-like"/>
    <property type="match status" value="1"/>
</dbReference>
<comment type="subcellular location">
    <subcellularLocation>
        <location evidence="1 7 8">Nucleus</location>
    </subcellularLocation>
</comment>
<dbReference type="InterPro" id="IPR001356">
    <property type="entry name" value="HD"/>
</dbReference>
<keyword evidence="6 7" id="KW-0539">Nucleus</keyword>
<feature type="domain" description="Homeobox" evidence="9">
    <location>
        <begin position="163"/>
        <end position="223"/>
    </location>
</feature>
<evidence type="ECO:0000256" key="8">
    <source>
        <dbReference type="RuleBase" id="RU000682"/>
    </source>
</evidence>
<evidence type="ECO:0000313" key="10">
    <source>
        <dbReference type="EMBL" id="CAD5219220.1"/>
    </source>
</evidence>
<sequence length="311" mass="35109">MDLVGQGGPVEANSLELINNHHHSTVGFGFGNAAPYYPAPFVLDSSFYDGQVNCFNSMGFSSISNPSTFPQLPVIEPSPSQPYQLQNSSLCSSYLAPIEISSSALNSMSALSNMAVPSVSPAPSATVAKSTLQSKSLKSKETKNICKKLERSKVEKTTVIQAQKPRRQRTHFTSHQLGELEEHFKRNRYPDMSTREEIAAWISLSEPRVRVWFKNRRAKWRKRERHVVSDSVKTYQTGSDTVFYNNQNWPSYPASQQANWTFKPEPKADSKVDVKPETFDTMEKEKVQYPYPAEYFNSTYPASYSYPANFS</sequence>
<evidence type="ECO:0000256" key="2">
    <source>
        <dbReference type="ARBA" id="ARBA00006503"/>
    </source>
</evidence>
<keyword evidence="3" id="KW-0217">Developmental protein</keyword>
<reference evidence="10" key="1">
    <citation type="submission" date="2020-09" db="EMBL/GenBank/DDBJ databases">
        <authorList>
            <person name="Kikuchi T."/>
        </authorList>
    </citation>
    <scope>NUCLEOTIDE SEQUENCE</scope>
    <source>
        <strain evidence="10">SH1</strain>
    </source>
</reference>
<evidence type="ECO:0000256" key="1">
    <source>
        <dbReference type="ARBA" id="ARBA00004123"/>
    </source>
</evidence>
<evidence type="ECO:0000256" key="3">
    <source>
        <dbReference type="ARBA" id="ARBA00022473"/>
    </source>
</evidence>
<accession>A0A811KUU4</accession>
<evidence type="ECO:0000256" key="5">
    <source>
        <dbReference type="ARBA" id="ARBA00023155"/>
    </source>
</evidence>
<gene>
    <name evidence="10" type="ORF">BOKJ2_LOCUS8335</name>
</gene>
<comment type="similarity">
    <text evidence="2">Belongs to the paired homeobox family. Bicoid subfamily.</text>
</comment>
<dbReference type="InterPro" id="IPR017970">
    <property type="entry name" value="Homeobox_CS"/>
</dbReference>
<dbReference type="EMBL" id="CAJFDH010000004">
    <property type="protein sequence ID" value="CAD5219220.1"/>
    <property type="molecule type" value="Genomic_DNA"/>
</dbReference>
<keyword evidence="5 7" id="KW-0371">Homeobox</keyword>
<dbReference type="GO" id="GO:0000981">
    <property type="term" value="F:DNA-binding transcription factor activity, RNA polymerase II-specific"/>
    <property type="evidence" value="ECO:0007669"/>
    <property type="project" value="InterPro"/>
</dbReference>
<dbReference type="Pfam" id="PF00046">
    <property type="entry name" value="Homeodomain"/>
    <property type="match status" value="1"/>
</dbReference>
<dbReference type="PROSITE" id="PS00027">
    <property type="entry name" value="HOMEOBOX_1"/>
    <property type="match status" value="1"/>
</dbReference>
<comment type="caution">
    <text evidence="10">The sequence shown here is derived from an EMBL/GenBank/DDBJ whole genome shotgun (WGS) entry which is preliminary data.</text>
</comment>
<dbReference type="PROSITE" id="PS50071">
    <property type="entry name" value="HOMEOBOX_2"/>
    <property type="match status" value="1"/>
</dbReference>
<feature type="DNA-binding region" description="Homeobox" evidence="7">
    <location>
        <begin position="165"/>
        <end position="224"/>
    </location>
</feature>
<name>A0A811KUU4_9BILA</name>
<dbReference type="GO" id="GO:0009653">
    <property type="term" value="P:anatomical structure morphogenesis"/>
    <property type="evidence" value="ECO:0007669"/>
    <property type="project" value="TreeGrafter"/>
</dbReference>
<dbReference type="FunFam" id="1.10.10.60:FF:000679">
    <property type="entry name" value="Homeobox protein aristaless"/>
    <property type="match status" value="1"/>
</dbReference>
<protein>
    <recommendedName>
        <fullName evidence="9">Homeobox domain-containing protein</fullName>
    </recommendedName>
</protein>
<keyword evidence="11" id="KW-1185">Reference proteome</keyword>
<proteinExistence type="inferred from homology"/>